<sequence>MNPKCMTLLSYNATSFVKPFSTRLRVQLTRLMPVATALDYPPSLYSSGVDYYTPSST</sequence>
<dbReference type="HOGENOM" id="CLU_2998513_0_0_1"/>
<protein>
    <submittedName>
        <fullName evidence="1">Uncharacterized protein</fullName>
    </submittedName>
</protein>
<reference evidence="1 2" key="1">
    <citation type="journal article" date="2011" name="Science">
        <title>The ecoresponsive genome of Daphnia pulex.</title>
        <authorList>
            <person name="Colbourne J.K."/>
            <person name="Pfrender M.E."/>
            <person name="Gilbert D."/>
            <person name="Thomas W.K."/>
            <person name="Tucker A."/>
            <person name="Oakley T.H."/>
            <person name="Tokishita S."/>
            <person name="Aerts A."/>
            <person name="Arnold G.J."/>
            <person name="Basu M.K."/>
            <person name="Bauer D.J."/>
            <person name="Caceres C.E."/>
            <person name="Carmel L."/>
            <person name="Casola C."/>
            <person name="Choi J.H."/>
            <person name="Detter J.C."/>
            <person name="Dong Q."/>
            <person name="Dusheyko S."/>
            <person name="Eads B.D."/>
            <person name="Frohlich T."/>
            <person name="Geiler-Samerotte K.A."/>
            <person name="Gerlach D."/>
            <person name="Hatcher P."/>
            <person name="Jogdeo S."/>
            <person name="Krijgsveld J."/>
            <person name="Kriventseva E.V."/>
            <person name="Kultz D."/>
            <person name="Laforsch C."/>
            <person name="Lindquist E."/>
            <person name="Lopez J."/>
            <person name="Manak J.R."/>
            <person name="Muller J."/>
            <person name="Pangilinan J."/>
            <person name="Patwardhan R.P."/>
            <person name="Pitluck S."/>
            <person name="Pritham E.J."/>
            <person name="Rechtsteiner A."/>
            <person name="Rho M."/>
            <person name="Rogozin I.B."/>
            <person name="Sakarya O."/>
            <person name="Salamov A."/>
            <person name="Schaack S."/>
            <person name="Shapiro H."/>
            <person name="Shiga Y."/>
            <person name="Skalitzky C."/>
            <person name="Smith Z."/>
            <person name="Souvorov A."/>
            <person name="Sung W."/>
            <person name="Tang Z."/>
            <person name="Tsuchiya D."/>
            <person name="Tu H."/>
            <person name="Vos H."/>
            <person name="Wang M."/>
            <person name="Wolf Y.I."/>
            <person name="Yamagata H."/>
            <person name="Yamada T."/>
            <person name="Ye Y."/>
            <person name="Shaw J.R."/>
            <person name="Andrews J."/>
            <person name="Crease T.J."/>
            <person name="Tang H."/>
            <person name="Lucas S.M."/>
            <person name="Robertson H.M."/>
            <person name="Bork P."/>
            <person name="Koonin E.V."/>
            <person name="Zdobnov E.M."/>
            <person name="Grigoriev I.V."/>
            <person name="Lynch M."/>
            <person name="Boore J.L."/>
        </authorList>
    </citation>
    <scope>NUCLEOTIDE SEQUENCE [LARGE SCALE GENOMIC DNA]</scope>
</reference>
<organism evidence="1 2">
    <name type="scientific">Daphnia pulex</name>
    <name type="common">Water flea</name>
    <dbReference type="NCBI Taxonomy" id="6669"/>
    <lineage>
        <taxon>Eukaryota</taxon>
        <taxon>Metazoa</taxon>
        <taxon>Ecdysozoa</taxon>
        <taxon>Arthropoda</taxon>
        <taxon>Crustacea</taxon>
        <taxon>Branchiopoda</taxon>
        <taxon>Diplostraca</taxon>
        <taxon>Cladocera</taxon>
        <taxon>Anomopoda</taxon>
        <taxon>Daphniidae</taxon>
        <taxon>Daphnia</taxon>
    </lineage>
</organism>
<dbReference type="Proteomes" id="UP000000305">
    <property type="component" value="Unassembled WGS sequence"/>
</dbReference>
<keyword evidence="2" id="KW-1185">Reference proteome</keyword>
<dbReference type="EMBL" id="GL732533">
    <property type="protein sequence ID" value="EFX84849.1"/>
    <property type="molecule type" value="Genomic_DNA"/>
</dbReference>
<dbReference type="KEGG" id="dpx:DAPPUDRAFT_238267"/>
<evidence type="ECO:0000313" key="2">
    <source>
        <dbReference type="Proteomes" id="UP000000305"/>
    </source>
</evidence>
<accession>E9G5Z3</accession>
<dbReference type="AlphaFoldDB" id="E9G5Z3"/>
<proteinExistence type="predicted"/>
<dbReference type="InParanoid" id="E9G5Z3"/>
<gene>
    <name evidence="1" type="ORF">DAPPUDRAFT_238267</name>
</gene>
<evidence type="ECO:0000313" key="1">
    <source>
        <dbReference type="EMBL" id="EFX84849.1"/>
    </source>
</evidence>
<name>E9G5Z3_DAPPU</name>